<dbReference type="EMBL" id="JAGIOD010000001">
    <property type="protein sequence ID" value="MBP2380208.1"/>
    <property type="molecule type" value="Genomic_DNA"/>
</dbReference>
<dbReference type="RefSeq" id="WP_209897911.1">
    <property type="nucleotide sequence ID" value="NZ_BAAAJW010000006.1"/>
</dbReference>
<dbReference type="PANTHER" id="PTHR21621:SF0">
    <property type="entry name" value="BETA-CITRYLGLUTAMATE SYNTHASE B-RELATED"/>
    <property type="match status" value="1"/>
</dbReference>
<dbReference type="InterPro" id="IPR003806">
    <property type="entry name" value="ATP-grasp_PylC-type"/>
</dbReference>
<name>A0ABS4WVN0_9MICO</name>
<dbReference type="SUPFAM" id="SSF56059">
    <property type="entry name" value="Glutathione synthetase ATP-binding domain-like"/>
    <property type="match status" value="1"/>
</dbReference>
<evidence type="ECO:0000259" key="2">
    <source>
        <dbReference type="PROSITE" id="PS50975"/>
    </source>
</evidence>
<evidence type="ECO:0000313" key="3">
    <source>
        <dbReference type="EMBL" id="MBP2380208.1"/>
    </source>
</evidence>
<dbReference type="Pfam" id="PF02655">
    <property type="entry name" value="ATP-grasp_3"/>
    <property type="match status" value="1"/>
</dbReference>
<dbReference type="Gene3D" id="3.30.470.20">
    <property type="entry name" value="ATP-grasp fold, B domain"/>
    <property type="match status" value="2"/>
</dbReference>
<sequence>MEPARLNALLRTVAIGPENIYPPSVKGTVMGNLLEAVEDLRVDHRFRKNARGKRYVRLLREDGSVLGDIEPARLPSCPRASKAICNDKVRTSQALRAGGVGVPDSATYLEHQGDIALREAFRERDEVVVKAHSMTLGRGVFVGVRSHEFRDVFEECVALQRDAGREPRVLVQEVLRGFEMRATVVEGVLDNLLVKIPGYVTGDGSATVDQLIDAKNARRGECGFFRNKLLRRDHHTIAHLDAQGLTVNSIPAPGQNIPLTAMATVSFGSETVLVTHLVSDRVREQALRAVAAVPGLMTAGVDIVVDEFASEQPKVLEVNSFPHMTCIHPSYGPGSNTARRYLKALTARDRAASGAWNTLDDVDRSYVAGALSFYDLKQQLAPR</sequence>
<evidence type="ECO:0000256" key="1">
    <source>
        <dbReference type="PROSITE-ProRule" id="PRU00409"/>
    </source>
</evidence>
<comment type="caution">
    <text evidence="3">The sequence shown here is derived from an EMBL/GenBank/DDBJ whole genome shotgun (WGS) entry which is preliminary data.</text>
</comment>
<dbReference type="Proteomes" id="UP001519290">
    <property type="component" value="Unassembled WGS sequence"/>
</dbReference>
<proteinExistence type="predicted"/>
<reference evidence="3 4" key="1">
    <citation type="submission" date="2021-03" db="EMBL/GenBank/DDBJ databases">
        <title>Sequencing the genomes of 1000 actinobacteria strains.</title>
        <authorList>
            <person name="Klenk H.-P."/>
        </authorList>
    </citation>
    <scope>NUCLEOTIDE SEQUENCE [LARGE SCALE GENOMIC DNA]</scope>
    <source>
        <strain evidence="3 4">DSM 14566</strain>
    </source>
</reference>
<keyword evidence="4" id="KW-1185">Reference proteome</keyword>
<keyword evidence="1" id="KW-0067">ATP-binding</keyword>
<feature type="domain" description="ATP-grasp" evidence="2">
    <location>
        <begin position="92"/>
        <end position="346"/>
    </location>
</feature>
<dbReference type="PROSITE" id="PS50975">
    <property type="entry name" value="ATP_GRASP"/>
    <property type="match status" value="1"/>
</dbReference>
<accession>A0ABS4WVN0</accession>
<dbReference type="InterPro" id="IPR011761">
    <property type="entry name" value="ATP-grasp"/>
</dbReference>
<dbReference type="PANTHER" id="PTHR21621">
    <property type="entry name" value="RIBOSOMAL PROTEIN S6 MODIFICATION PROTEIN"/>
    <property type="match status" value="1"/>
</dbReference>
<evidence type="ECO:0000313" key="4">
    <source>
        <dbReference type="Proteomes" id="UP001519290"/>
    </source>
</evidence>
<gene>
    <name evidence="3" type="ORF">JOF43_000165</name>
</gene>
<organism evidence="3 4">
    <name type="scientific">Brachybacterium sacelli</name>
    <dbReference type="NCBI Taxonomy" id="173364"/>
    <lineage>
        <taxon>Bacteria</taxon>
        <taxon>Bacillati</taxon>
        <taxon>Actinomycetota</taxon>
        <taxon>Actinomycetes</taxon>
        <taxon>Micrococcales</taxon>
        <taxon>Dermabacteraceae</taxon>
        <taxon>Brachybacterium</taxon>
    </lineage>
</organism>
<keyword evidence="1" id="KW-0547">Nucleotide-binding</keyword>
<protein>
    <submittedName>
        <fullName evidence="3">D-alanine-D-alanine ligase-like ATP-grasp enzyme</fullName>
    </submittedName>
</protein>